<protein>
    <submittedName>
        <fullName evidence="2">Uncharacterized protein</fullName>
    </submittedName>
</protein>
<dbReference type="Proteomes" id="UP000507470">
    <property type="component" value="Unassembled WGS sequence"/>
</dbReference>
<dbReference type="EMBL" id="CACVKT020002487">
    <property type="protein sequence ID" value="CAC5378062.1"/>
    <property type="molecule type" value="Genomic_DNA"/>
</dbReference>
<accession>A0A6J8B2L6</accession>
<feature type="region of interest" description="Disordered" evidence="1">
    <location>
        <begin position="99"/>
        <end position="118"/>
    </location>
</feature>
<dbReference type="AlphaFoldDB" id="A0A6J8B2L6"/>
<name>A0A6J8B2L6_MYTCO</name>
<evidence type="ECO:0000256" key="1">
    <source>
        <dbReference type="SAM" id="MobiDB-lite"/>
    </source>
</evidence>
<gene>
    <name evidence="2" type="ORF">MCOR_14309</name>
</gene>
<evidence type="ECO:0000313" key="2">
    <source>
        <dbReference type="EMBL" id="CAC5378062.1"/>
    </source>
</evidence>
<organism evidence="2 3">
    <name type="scientific">Mytilus coruscus</name>
    <name type="common">Sea mussel</name>
    <dbReference type="NCBI Taxonomy" id="42192"/>
    <lineage>
        <taxon>Eukaryota</taxon>
        <taxon>Metazoa</taxon>
        <taxon>Spiralia</taxon>
        <taxon>Lophotrochozoa</taxon>
        <taxon>Mollusca</taxon>
        <taxon>Bivalvia</taxon>
        <taxon>Autobranchia</taxon>
        <taxon>Pteriomorphia</taxon>
        <taxon>Mytilida</taxon>
        <taxon>Mytiloidea</taxon>
        <taxon>Mytilidae</taxon>
        <taxon>Mytilinae</taxon>
        <taxon>Mytilus</taxon>
    </lineage>
</organism>
<reference evidence="2 3" key="1">
    <citation type="submission" date="2020-06" db="EMBL/GenBank/DDBJ databases">
        <authorList>
            <person name="Li R."/>
            <person name="Bekaert M."/>
        </authorList>
    </citation>
    <scope>NUCLEOTIDE SEQUENCE [LARGE SCALE GENOMIC DNA]</scope>
    <source>
        <strain evidence="3">wild</strain>
    </source>
</reference>
<keyword evidence="3" id="KW-1185">Reference proteome</keyword>
<evidence type="ECO:0000313" key="3">
    <source>
        <dbReference type="Proteomes" id="UP000507470"/>
    </source>
</evidence>
<feature type="compositionally biased region" description="Polar residues" evidence="1">
    <location>
        <begin position="104"/>
        <end position="118"/>
    </location>
</feature>
<sequence>MLKRLGMIVGTIVGNMDRPNIKLVVSTRPAWCGGTASKGSPGDPTVINLSSVVCAPYSQPKCDGYRVRQHVKCHEKYTNLVTARNNLCVRLRGKTTYQKRDQSLLRQPGSSQNSLRPACRISQTCGVEPRTPSPKRQLLNEEPPPEVIIDLEPQEPSVSSSNLNSTLFNQEPSPLVSIETTIDHQEHTEHILDSSVTGTITPCTPILEITSLNTQKYTEKPITTNKEVPLDLSMKTTNKLNIKPVEIPTKSLTPIIDCLISKIIWNKQPLSLEKDNHEHLCLDPGWNYPRNERSMDFRPANTITNRRDSAHKPVLENEEMPKEGILSLWAVKKAWEFVLEEMNLHSSAYCEYCEEFMLKQEQYGPPVLINIVYQDGVRASNIGAIFYCGKGLGAAITGTDVLEDPGNDWLEGPGTDGLNGTDNNVFDGTDINVFDGPSTDVLEGPDNDVFDGPSTDCWKVLIVMCLMVLVLIVGRSRKVQYF</sequence>
<proteinExistence type="predicted"/>